<feature type="signal peptide" evidence="8">
    <location>
        <begin position="1"/>
        <end position="22"/>
    </location>
</feature>
<dbReference type="Pfam" id="PF02321">
    <property type="entry name" value="OEP"/>
    <property type="match status" value="2"/>
</dbReference>
<evidence type="ECO:0000256" key="2">
    <source>
        <dbReference type="ARBA" id="ARBA00007613"/>
    </source>
</evidence>
<dbReference type="EMBL" id="LS423452">
    <property type="protein sequence ID" value="SPS05603.1"/>
    <property type="molecule type" value="Genomic_DNA"/>
</dbReference>
<keyword evidence="8" id="KW-0732">Signal</keyword>
<evidence type="ECO:0000256" key="4">
    <source>
        <dbReference type="ARBA" id="ARBA00022452"/>
    </source>
</evidence>
<feature type="chain" id="PRO_5015985006" evidence="8">
    <location>
        <begin position="23"/>
        <end position="444"/>
    </location>
</feature>
<dbReference type="InterPro" id="IPR051906">
    <property type="entry name" value="TolC-like"/>
</dbReference>
<dbReference type="PANTHER" id="PTHR30026:SF20">
    <property type="entry name" value="OUTER MEMBRANE PROTEIN TOLC"/>
    <property type="match status" value="1"/>
</dbReference>
<keyword evidence="6" id="KW-0472">Membrane</keyword>
<accession>A0A2X0QTV6</accession>
<dbReference type="InterPro" id="IPR010130">
    <property type="entry name" value="T1SS_OMP_TolC"/>
</dbReference>
<keyword evidence="4" id="KW-1134">Transmembrane beta strand</keyword>
<name>A0A2X0QTV6_9PROT</name>
<keyword evidence="3" id="KW-0813">Transport</keyword>
<proteinExistence type="inferred from homology"/>
<evidence type="ECO:0000256" key="5">
    <source>
        <dbReference type="ARBA" id="ARBA00022692"/>
    </source>
</evidence>
<dbReference type="NCBIfam" id="TIGR01844">
    <property type="entry name" value="type_I_sec_TolC"/>
    <property type="match status" value="1"/>
</dbReference>
<dbReference type="GO" id="GO:0009279">
    <property type="term" value="C:cell outer membrane"/>
    <property type="evidence" value="ECO:0007669"/>
    <property type="project" value="UniProtKB-SubCell"/>
</dbReference>
<gene>
    <name evidence="9" type="ORF">NITFAB_1193</name>
</gene>
<dbReference type="AlphaFoldDB" id="A0A2X0QTV6"/>
<reference evidence="9" key="1">
    <citation type="submission" date="2018-05" db="EMBL/GenBank/DDBJ databases">
        <authorList>
            <person name="Lanie J.A."/>
            <person name="Ng W.-L."/>
            <person name="Kazmierczak K.M."/>
            <person name="Andrzejewski T.M."/>
            <person name="Davidsen T.M."/>
            <person name="Wayne K.J."/>
            <person name="Tettelin H."/>
            <person name="Glass J.I."/>
            <person name="Rusch D."/>
            <person name="Podicherti R."/>
            <person name="Tsui H.-C.T."/>
            <person name="Winkler M.E."/>
        </authorList>
    </citation>
    <scope>NUCLEOTIDE SEQUENCE</scope>
    <source>
        <strain evidence="9">KNB</strain>
    </source>
</reference>
<protein>
    <submittedName>
        <fullName evidence="9">Putative TolC family type I secretion outer membrane protein</fullName>
    </submittedName>
</protein>
<sequence>MKKFTLPFLLPLLLCPALPALGMDFIQAWELALAQDPQYQGARFSAQSKQENIAIAKGRLLPTVNFTDFSSLNNQESTNLSLNTTIRQNYTAHRATLSIEQPIFRMDRYYGLKGAESEAAAATQFLANELQATVTRVATAYFDTLLAREKHENIQNRTKFFRSSLALAQKGFQHGQATRTDIEDAKSRLDTALADEIEAKNRILFAEQSLAAVIGSLVPASDLQPIDAGRLPIDTITVPSLPEWISMAKTNNPEILAVSHNLDAASQEIKRRRAGHYPTLDLVARKSIARSDVEYTVGNQYYTDLIGVQLAVPLFAGGGTEASVRQSVADHEKTRYQLEATIRKNDVEISRLYAIVTQGVSRIKALEQALISSREAIKGNQKGVQAGTRNIVDVLNAEQQFFITQSNLTEARHVYVVSLLKLKAAAGMIGEADIREVNSWLSRS</sequence>
<evidence type="ECO:0000313" key="9">
    <source>
        <dbReference type="EMBL" id="SPS05603.1"/>
    </source>
</evidence>
<comment type="similarity">
    <text evidence="2">Belongs to the outer membrane factor (OMF) (TC 1.B.17) family.</text>
</comment>
<evidence type="ECO:0000256" key="1">
    <source>
        <dbReference type="ARBA" id="ARBA00004442"/>
    </source>
</evidence>
<keyword evidence="5" id="KW-0812">Transmembrane</keyword>
<dbReference type="SUPFAM" id="SSF56954">
    <property type="entry name" value="Outer membrane efflux proteins (OEP)"/>
    <property type="match status" value="1"/>
</dbReference>
<organism evidence="9">
    <name type="scientific">Candidatus Nitrotoga fabula</name>
    <dbReference type="NCBI Taxonomy" id="2182327"/>
    <lineage>
        <taxon>Bacteria</taxon>
        <taxon>Pseudomonadati</taxon>
        <taxon>Pseudomonadota</taxon>
        <taxon>Betaproteobacteria</taxon>
        <taxon>Nitrosomonadales</taxon>
        <taxon>Gallionellaceae</taxon>
        <taxon>Candidatus Nitrotoga</taxon>
    </lineage>
</organism>
<dbReference type="GO" id="GO:1990281">
    <property type="term" value="C:efflux pump complex"/>
    <property type="evidence" value="ECO:0007669"/>
    <property type="project" value="TreeGrafter"/>
</dbReference>
<evidence type="ECO:0000256" key="7">
    <source>
        <dbReference type="ARBA" id="ARBA00023237"/>
    </source>
</evidence>
<comment type="subcellular location">
    <subcellularLocation>
        <location evidence="1">Cell outer membrane</location>
    </subcellularLocation>
</comment>
<keyword evidence="7" id="KW-0998">Cell outer membrane</keyword>
<dbReference type="InterPro" id="IPR003423">
    <property type="entry name" value="OMP_efflux"/>
</dbReference>
<dbReference type="GO" id="GO:0015562">
    <property type="term" value="F:efflux transmembrane transporter activity"/>
    <property type="evidence" value="ECO:0007669"/>
    <property type="project" value="InterPro"/>
</dbReference>
<evidence type="ECO:0000256" key="8">
    <source>
        <dbReference type="SAM" id="SignalP"/>
    </source>
</evidence>
<evidence type="ECO:0000256" key="6">
    <source>
        <dbReference type="ARBA" id="ARBA00023136"/>
    </source>
</evidence>
<dbReference type="GO" id="GO:0015288">
    <property type="term" value="F:porin activity"/>
    <property type="evidence" value="ECO:0007669"/>
    <property type="project" value="TreeGrafter"/>
</dbReference>
<dbReference type="Gene3D" id="1.20.1600.10">
    <property type="entry name" value="Outer membrane efflux proteins (OEP)"/>
    <property type="match status" value="1"/>
</dbReference>
<evidence type="ECO:0000256" key="3">
    <source>
        <dbReference type="ARBA" id="ARBA00022448"/>
    </source>
</evidence>
<dbReference type="PANTHER" id="PTHR30026">
    <property type="entry name" value="OUTER MEMBRANE PROTEIN TOLC"/>
    <property type="match status" value="1"/>
</dbReference>